<dbReference type="InterPro" id="IPR019533">
    <property type="entry name" value="Peptidase_S26"/>
</dbReference>
<dbReference type="GO" id="GO:0006465">
    <property type="term" value="P:signal peptide processing"/>
    <property type="evidence" value="ECO:0007669"/>
    <property type="project" value="InterPro"/>
</dbReference>
<dbReference type="Gene3D" id="2.10.109.10">
    <property type="entry name" value="Umud Fragment, subunit A"/>
    <property type="match status" value="1"/>
</dbReference>
<dbReference type="PANTHER" id="PTHR43390:SF1">
    <property type="entry name" value="CHLOROPLAST PROCESSING PEPTIDASE"/>
    <property type="match status" value="1"/>
</dbReference>
<dbReference type="PANTHER" id="PTHR43390">
    <property type="entry name" value="SIGNAL PEPTIDASE I"/>
    <property type="match status" value="1"/>
</dbReference>
<feature type="domain" description="Peptidase S26" evidence="10">
    <location>
        <begin position="30"/>
        <end position="175"/>
    </location>
</feature>
<accession>A0A5C6A5U1</accession>
<dbReference type="Pfam" id="PF10502">
    <property type="entry name" value="Peptidase_S26"/>
    <property type="match status" value="1"/>
</dbReference>
<keyword evidence="8" id="KW-0472">Membrane</keyword>
<dbReference type="Proteomes" id="UP000317421">
    <property type="component" value="Unassembled WGS sequence"/>
</dbReference>
<dbReference type="CDD" id="cd06530">
    <property type="entry name" value="S26_SPase_I"/>
    <property type="match status" value="1"/>
</dbReference>
<keyword evidence="6 8" id="KW-0378">Hydrolase</keyword>
<dbReference type="NCBIfam" id="TIGR02227">
    <property type="entry name" value="sigpep_I_bact"/>
    <property type="match status" value="1"/>
</dbReference>
<evidence type="ECO:0000256" key="7">
    <source>
        <dbReference type="PIRSR" id="PIRSR600223-1"/>
    </source>
</evidence>
<comment type="subcellular location">
    <subcellularLocation>
        <location evidence="9">Membrane</location>
        <topology evidence="9">Single-pass type II membrane protein</topology>
    </subcellularLocation>
</comment>
<protein>
    <recommendedName>
        <fullName evidence="4 8">Signal peptidase I</fullName>
        <ecNumber evidence="3 8">3.4.21.89</ecNumber>
    </recommendedName>
</protein>
<evidence type="ECO:0000256" key="5">
    <source>
        <dbReference type="ARBA" id="ARBA00022670"/>
    </source>
</evidence>
<dbReference type="RefSeq" id="WP_146446192.1">
    <property type="nucleotide sequence ID" value="NZ_SJPR01000005.1"/>
</dbReference>
<dbReference type="GO" id="GO:0004252">
    <property type="term" value="F:serine-type endopeptidase activity"/>
    <property type="evidence" value="ECO:0007669"/>
    <property type="project" value="InterPro"/>
</dbReference>
<evidence type="ECO:0000256" key="8">
    <source>
        <dbReference type="RuleBase" id="RU003993"/>
    </source>
</evidence>
<evidence type="ECO:0000313" key="12">
    <source>
        <dbReference type="Proteomes" id="UP000317421"/>
    </source>
</evidence>
<comment type="catalytic activity">
    <reaction evidence="1 8">
        <text>Cleavage of hydrophobic, N-terminal signal or leader sequences from secreted and periplasmic proteins.</text>
        <dbReference type="EC" id="3.4.21.89"/>
    </reaction>
</comment>
<dbReference type="OrthoDB" id="9802919at2"/>
<evidence type="ECO:0000259" key="10">
    <source>
        <dbReference type="Pfam" id="PF10502"/>
    </source>
</evidence>
<evidence type="ECO:0000256" key="3">
    <source>
        <dbReference type="ARBA" id="ARBA00013208"/>
    </source>
</evidence>
<comment type="similarity">
    <text evidence="2 9">Belongs to the peptidase S26 family.</text>
</comment>
<feature type="transmembrane region" description="Helical" evidence="8">
    <location>
        <begin position="21"/>
        <end position="44"/>
    </location>
</feature>
<dbReference type="PRINTS" id="PR00727">
    <property type="entry name" value="LEADERPTASE"/>
</dbReference>
<dbReference type="PROSITE" id="PS00760">
    <property type="entry name" value="SPASE_I_2"/>
    <property type="match status" value="1"/>
</dbReference>
<dbReference type="GO" id="GO:0016020">
    <property type="term" value="C:membrane"/>
    <property type="evidence" value="ECO:0007669"/>
    <property type="project" value="UniProtKB-SubCell"/>
</dbReference>
<keyword evidence="12" id="KW-1185">Reference proteome</keyword>
<feature type="active site" evidence="7">
    <location>
        <position position="92"/>
    </location>
</feature>
<evidence type="ECO:0000256" key="4">
    <source>
        <dbReference type="ARBA" id="ARBA00019232"/>
    </source>
</evidence>
<evidence type="ECO:0000256" key="9">
    <source>
        <dbReference type="RuleBase" id="RU362042"/>
    </source>
</evidence>
<dbReference type="SUPFAM" id="SSF51306">
    <property type="entry name" value="LexA/Signal peptidase"/>
    <property type="match status" value="1"/>
</dbReference>
<dbReference type="GO" id="GO:0009003">
    <property type="term" value="F:signal peptidase activity"/>
    <property type="evidence" value="ECO:0007669"/>
    <property type="project" value="UniProtKB-EC"/>
</dbReference>
<dbReference type="InterPro" id="IPR019757">
    <property type="entry name" value="Pept_S26A_signal_pept_1_Lys-AS"/>
</dbReference>
<dbReference type="InterPro" id="IPR000223">
    <property type="entry name" value="Pept_S26A_signal_pept_1"/>
</dbReference>
<keyword evidence="8" id="KW-0812">Transmembrane</keyword>
<gene>
    <name evidence="11" type="primary">sipU</name>
    <name evidence="11" type="ORF">Pla108_34980</name>
</gene>
<reference evidence="11 12" key="1">
    <citation type="submission" date="2019-02" db="EMBL/GenBank/DDBJ databases">
        <title>Deep-cultivation of Planctomycetes and their phenomic and genomic characterization uncovers novel biology.</title>
        <authorList>
            <person name="Wiegand S."/>
            <person name="Jogler M."/>
            <person name="Boedeker C."/>
            <person name="Pinto D."/>
            <person name="Vollmers J."/>
            <person name="Rivas-Marin E."/>
            <person name="Kohn T."/>
            <person name="Peeters S.H."/>
            <person name="Heuer A."/>
            <person name="Rast P."/>
            <person name="Oberbeckmann S."/>
            <person name="Bunk B."/>
            <person name="Jeske O."/>
            <person name="Meyerdierks A."/>
            <person name="Storesund J.E."/>
            <person name="Kallscheuer N."/>
            <person name="Luecker S."/>
            <person name="Lage O.M."/>
            <person name="Pohl T."/>
            <person name="Merkel B.J."/>
            <person name="Hornburger P."/>
            <person name="Mueller R.-W."/>
            <person name="Bruemmer F."/>
            <person name="Labrenz M."/>
            <person name="Spormann A.M."/>
            <person name="Op Den Camp H."/>
            <person name="Overmann J."/>
            <person name="Amann R."/>
            <person name="Jetten M.S.M."/>
            <person name="Mascher T."/>
            <person name="Medema M.H."/>
            <person name="Devos D.P."/>
            <person name="Kaster A.-K."/>
            <person name="Ovreas L."/>
            <person name="Rohde M."/>
            <person name="Galperin M.Y."/>
            <person name="Jogler C."/>
        </authorList>
    </citation>
    <scope>NUCLEOTIDE SEQUENCE [LARGE SCALE GENOMIC DNA]</scope>
    <source>
        <strain evidence="11 12">Pla108</strain>
    </source>
</reference>
<feature type="active site" evidence="7">
    <location>
        <position position="53"/>
    </location>
</feature>
<dbReference type="AlphaFoldDB" id="A0A5C6A5U1"/>
<evidence type="ECO:0000256" key="2">
    <source>
        <dbReference type="ARBA" id="ARBA00009370"/>
    </source>
</evidence>
<proteinExistence type="inferred from homology"/>
<evidence type="ECO:0000256" key="1">
    <source>
        <dbReference type="ARBA" id="ARBA00000677"/>
    </source>
</evidence>
<dbReference type="EMBL" id="SJPR01000005">
    <property type="protein sequence ID" value="TWT95352.1"/>
    <property type="molecule type" value="Genomic_DNA"/>
</dbReference>
<sequence length="182" mass="19658">MVANRISSFATIRVIRGLFAALRLAILCGAIILAAQTFVAIGWLRPIVVAGDSMAPTLEPGQRVSVRRWRAPKRWDVVVLRSPVDARDLLIKRVVGMPGEEVSLRAGGVWINGHRVEPGNRSPARSVYYGAFGSPAWRLGADEWFVTGDNQLASVDSRNWVAPAGVPTRLIVGVVAEGTVPP</sequence>
<dbReference type="EC" id="3.4.21.89" evidence="3 8"/>
<keyword evidence="8" id="KW-1133">Transmembrane helix</keyword>
<evidence type="ECO:0000313" key="11">
    <source>
        <dbReference type="EMBL" id="TWT95352.1"/>
    </source>
</evidence>
<name>A0A5C6A5U1_9BACT</name>
<dbReference type="InterPro" id="IPR036286">
    <property type="entry name" value="LexA/Signal_pep-like_sf"/>
</dbReference>
<dbReference type="InterPro" id="IPR019756">
    <property type="entry name" value="Pept_S26A_signal_pept_1_Ser-AS"/>
</dbReference>
<keyword evidence="5 8" id="KW-0645">Protease</keyword>
<organism evidence="11 12">
    <name type="scientific">Botrimarina colliarenosi</name>
    <dbReference type="NCBI Taxonomy" id="2528001"/>
    <lineage>
        <taxon>Bacteria</taxon>
        <taxon>Pseudomonadati</taxon>
        <taxon>Planctomycetota</taxon>
        <taxon>Planctomycetia</taxon>
        <taxon>Pirellulales</taxon>
        <taxon>Lacipirellulaceae</taxon>
        <taxon>Botrimarina</taxon>
    </lineage>
</organism>
<evidence type="ECO:0000256" key="6">
    <source>
        <dbReference type="ARBA" id="ARBA00022801"/>
    </source>
</evidence>
<comment type="caution">
    <text evidence="11">The sequence shown here is derived from an EMBL/GenBank/DDBJ whole genome shotgun (WGS) entry which is preliminary data.</text>
</comment>
<dbReference type="PROSITE" id="PS00501">
    <property type="entry name" value="SPASE_I_1"/>
    <property type="match status" value="1"/>
</dbReference>